<dbReference type="GO" id="GO:0045454">
    <property type="term" value="P:cell redox homeostasis"/>
    <property type="evidence" value="ECO:0007669"/>
    <property type="project" value="TreeGrafter"/>
</dbReference>
<comment type="subcellular location">
    <subcellularLocation>
        <location evidence="1">Membrane</location>
        <topology evidence="1">Multi-pass membrane protein</topology>
    </subcellularLocation>
</comment>
<evidence type="ECO:0000313" key="8">
    <source>
        <dbReference type="EMBL" id="ORL63688.1"/>
    </source>
</evidence>
<dbReference type="Pfam" id="PF02683">
    <property type="entry name" value="DsbD_TM"/>
    <property type="match status" value="1"/>
</dbReference>
<dbReference type="GO" id="GO:0015035">
    <property type="term" value="F:protein-disulfide reductase activity"/>
    <property type="evidence" value="ECO:0007669"/>
    <property type="project" value="TreeGrafter"/>
</dbReference>
<dbReference type="Pfam" id="PF11412">
    <property type="entry name" value="DsbD_N"/>
    <property type="match status" value="1"/>
</dbReference>
<dbReference type="InterPro" id="IPR028250">
    <property type="entry name" value="DsbDN"/>
</dbReference>
<gene>
    <name evidence="8" type="ORF">B7H17_14150</name>
</gene>
<evidence type="ECO:0000256" key="4">
    <source>
        <dbReference type="ARBA" id="ARBA00022989"/>
    </source>
</evidence>
<dbReference type="GO" id="GO:0017004">
    <property type="term" value="P:cytochrome complex assembly"/>
    <property type="evidence" value="ECO:0007669"/>
    <property type="project" value="UniProtKB-KW"/>
</dbReference>
<dbReference type="Proteomes" id="UP000193675">
    <property type="component" value="Unassembled WGS sequence"/>
</dbReference>
<reference evidence="8 9" key="1">
    <citation type="submission" date="2017-04" db="EMBL/GenBank/DDBJ databases">
        <title>Presence of VIM-2 positive Pseudomonas species in chickens and their surrounding environment.</title>
        <authorList>
            <person name="Zhang R."/>
        </authorList>
    </citation>
    <scope>NUCLEOTIDE SEQUENCE [LARGE SCALE GENOMIC DNA]</scope>
    <source>
        <strain evidence="8 9">DZ-C18</strain>
    </source>
</reference>
<dbReference type="Gene3D" id="3.40.30.10">
    <property type="entry name" value="Glutaredoxin"/>
    <property type="match status" value="1"/>
</dbReference>
<dbReference type="EMBL" id="NBWC01000017">
    <property type="protein sequence ID" value="ORL63688.1"/>
    <property type="molecule type" value="Genomic_DNA"/>
</dbReference>
<evidence type="ECO:0000259" key="7">
    <source>
        <dbReference type="Pfam" id="PF11412"/>
    </source>
</evidence>
<proteinExistence type="predicted"/>
<evidence type="ECO:0000256" key="5">
    <source>
        <dbReference type="ARBA" id="ARBA00023136"/>
    </source>
</evidence>
<evidence type="ECO:0000256" key="2">
    <source>
        <dbReference type="ARBA" id="ARBA00022692"/>
    </source>
</evidence>
<evidence type="ECO:0000256" key="1">
    <source>
        <dbReference type="ARBA" id="ARBA00004141"/>
    </source>
</evidence>
<dbReference type="PANTHER" id="PTHR32234">
    <property type="entry name" value="THIOL:DISULFIDE INTERCHANGE PROTEIN DSBD"/>
    <property type="match status" value="1"/>
</dbReference>
<protein>
    <submittedName>
        <fullName evidence="8">Uncharacterized protein</fullName>
    </submittedName>
</protein>
<dbReference type="GO" id="GO:0016020">
    <property type="term" value="C:membrane"/>
    <property type="evidence" value="ECO:0007669"/>
    <property type="project" value="UniProtKB-SubCell"/>
</dbReference>
<accession>A0A1X0ZH12</accession>
<keyword evidence="4" id="KW-1133">Transmembrane helix</keyword>
<evidence type="ECO:0000313" key="9">
    <source>
        <dbReference type="Proteomes" id="UP000193675"/>
    </source>
</evidence>
<dbReference type="PANTHER" id="PTHR32234:SF0">
    <property type="entry name" value="THIOL:DISULFIDE INTERCHANGE PROTEIN DSBD"/>
    <property type="match status" value="1"/>
</dbReference>
<dbReference type="SUPFAM" id="SSF74863">
    <property type="entry name" value="Thiol:disulfide interchange protein DsbD, N-terminal domain (DsbD-alpha)"/>
    <property type="match status" value="1"/>
</dbReference>
<dbReference type="OrthoDB" id="9811036at2"/>
<keyword evidence="2" id="KW-0812">Transmembrane</keyword>
<dbReference type="AlphaFoldDB" id="A0A1X0ZH12"/>
<dbReference type="Gene3D" id="2.60.40.1250">
    <property type="entry name" value="Thiol:disulfide interchange protein DsbD, N-terminal domain"/>
    <property type="match status" value="1"/>
</dbReference>
<evidence type="ECO:0000256" key="3">
    <source>
        <dbReference type="ARBA" id="ARBA00022748"/>
    </source>
</evidence>
<feature type="domain" description="Thiol:disulfide interchange protein DsbD N-terminal" evidence="7">
    <location>
        <begin position="41"/>
        <end position="154"/>
    </location>
</feature>
<sequence length="573" mass="59610">MAANSERAHAPMTRRIFQALIALTALLTLAPAAGDEFSTTPSFLPIHEAFKVSAIGTPDAIQVYLVAAPGYYLYKSKLSFSVAGTGVTAGSALLPAGELKTDPYFGDVLVYHGAVSARVPVENHGAGAFTVRVGFQGCAEKGLCYPPDSKEIQIANGAGSAASTEWGWWRVVLAIASGLGLVLTPWALAAAPILSFVLLRNGMTFRSRVYRGLAFAASFLAGYSIINASIAWFSPGIYIQGALQSPPVLIPCSAILLVLGGTMAMSDSATVPHTVNRLIKGLARLTPAVSSVALGTLTTIVVTPYVPECLANSMQYLRAGGNKTGGVIEIMAFALGMVGPVIVMVVGTSQLVSRPRVWKLGARQVNAVLLGIVAIWLAGRVLPGQLTLGLYGVLAVGVAITLGVFTPRARSNVTTVLAGLTLAYGATAWLGMFKGEADPLNPLGVSKGEALSWSVVSTPDGLAAAIAESKTAGTPALIDWYADWAVSSGLSNLAATSSKVRSAVRDIKLIRVDLTRGGLPVRRLLELNGLMGPGAVQLIRPNGIEATEHRLVGDTSEEKLVDAIEGLVGLSVK</sequence>
<feature type="domain" description="Cytochrome C biogenesis protein transmembrane" evidence="6">
    <location>
        <begin position="168"/>
        <end position="382"/>
    </location>
</feature>
<organism evidence="8 9">
    <name type="scientific">Pseudomonas putida</name>
    <name type="common">Arthrobacter siderocapsulatus</name>
    <dbReference type="NCBI Taxonomy" id="303"/>
    <lineage>
        <taxon>Bacteria</taxon>
        <taxon>Pseudomonadati</taxon>
        <taxon>Pseudomonadota</taxon>
        <taxon>Gammaproteobacteria</taxon>
        <taxon>Pseudomonadales</taxon>
        <taxon>Pseudomonadaceae</taxon>
        <taxon>Pseudomonas</taxon>
    </lineage>
</organism>
<comment type="caution">
    <text evidence="8">The sequence shown here is derived from an EMBL/GenBank/DDBJ whole genome shotgun (WGS) entry which is preliminary data.</text>
</comment>
<dbReference type="InterPro" id="IPR036929">
    <property type="entry name" value="DsbDN_sf"/>
</dbReference>
<keyword evidence="5" id="KW-0472">Membrane</keyword>
<dbReference type="InterPro" id="IPR003834">
    <property type="entry name" value="Cyt_c_assmbl_TM_dom"/>
</dbReference>
<keyword evidence="3" id="KW-0201">Cytochrome c-type biogenesis</keyword>
<name>A0A1X0ZH12_PSEPU</name>
<evidence type="ECO:0000259" key="6">
    <source>
        <dbReference type="Pfam" id="PF02683"/>
    </source>
</evidence>